<dbReference type="Proteomes" id="UP000027120">
    <property type="component" value="Unassembled WGS sequence"/>
</dbReference>
<gene>
    <name evidence="1" type="ORF">CISIN_1g0280752mg</name>
</gene>
<accession>A0A067FUX5</accession>
<keyword evidence="2" id="KW-1185">Reference proteome</keyword>
<name>A0A067FUX5_CITSI</name>
<proteinExistence type="predicted"/>
<organism evidence="1 2">
    <name type="scientific">Citrus sinensis</name>
    <name type="common">Sweet orange</name>
    <name type="synonym">Citrus aurantium var. sinensis</name>
    <dbReference type="NCBI Taxonomy" id="2711"/>
    <lineage>
        <taxon>Eukaryota</taxon>
        <taxon>Viridiplantae</taxon>
        <taxon>Streptophyta</taxon>
        <taxon>Embryophyta</taxon>
        <taxon>Tracheophyta</taxon>
        <taxon>Spermatophyta</taxon>
        <taxon>Magnoliopsida</taxon>
        <taxon>eudicotyledons</taxon>
        <taxon>Gunneridae</taxon>
        <taxon>Pentapetalae</taxon>
        <taxon>rosids</taxon>
        <taxon>malvids</taxon>
        <taxon>Sapindales</taxon>
        <taxon>Rutaceae</taxon>
        <taxon>Aurantioideae</taxon>
        <taxon>Citrus</taxon>
    </lineage>
</organism>
<dbReference type="EMBL" id="KK784889">
    <property type="protein sequence ID" value="KDO71143.1"/>
    <property type="molecule type" value="Genomic_DNA"/>
</dbReference>
<evidence type="ECO:0000313" key="1">
    <source>
        <dbReference type="EMBL" id="KDO71143.1"/>
    </source>
</evidence>
<evidence type="ECO:0000313" key="2">
    <source>
        <dbReference type="Proteomes" id="UP000027120"/>
    </source>
</evidence>
<protein>
    <submittedName>
        <fullName evidence="1">Uncharacterized protein</fullName>
    </submittedName>
</protein>
<feature type="non-terminal residue" evidence="1">
    <location>
        <position position="14"/>
    </location>
</feature>
<sequence>MGASESTLSSPQSQ</sequence>
<reference evidence="1 2" key="1">
    <citation type="submission" date="2014-04" db="EMBL/GenBank/DDBJ databases">
        <authorList>
            <consortium name="International Citrus Genome Consortium"/>
            <person name="Gmitter F."/>
            <person name="Chen C."/>
            <person name="Farmerie W."/>
            <person name="Harkins T."/>
            <person name="Desany B."/>
            <person name="Mohiuddin M."/>
            <person name="Kodira C."/>
            <person name="Borodovsky M."/>
            <person name="Lomsadze A."/>
            <person name="Burns P."/>
            <person name="Jenkins J."/>
            <person name="Prochnik S."/>
            <person name="Shu S."/>
            <person name="Chapman J."/>
            <person name="Pitluck S."/>
            <person name="Schmutz J."/>
            <person name="Rokhsar D."/>
        </authorList>
    </citation>
    <scope>NUCLEOTIDE SEQUENCE</scope>
</reference>